<sequence>MRQHHKTHYKNTSMSPPPISVSRRKCISSETELFNSSPSAGRRSLSTTGSNSSIVTRSRSQHNRKEREVIEYTSSSESDDEDEKVPQPKKSHPYHFQNENRPEEVGFLGFDETNAAVEGLGCGSSDDDDGTSGTGPDLQEITRSSDESERLDRKDGQYRSGRSFGRR</sequence>
<protein>
    <submittedName>
        <fullName evidence="2">Uncharacterized protein</fullName>
    </submittedName>
</protein>
<gene>
    <name evidence="2" type="ORF">HK097_003725</name>
</gene>
<evidence type="ECO:0000313" key="3">
    <source>
        <dbReference type="Proteomes" id="UP001212841"/>
    </source>
</evidence>
<feature type="region of interest" description="Disordered" evidence="1">
    <location>
        <begin position="1"/>
        <end position="167"/>
    </location>
</feature>
<dbReference type="Proteomes" id="UP001212841">
    <property type="component" value="Unassembled WGS sequence"/>
</dbReference>
<feature type="compositionally biased region" description="Basic and acidic residues" evidence="1">
    <location>
        <begin position="143"/>
        <end position="157"/>
    </location>
</feature>
<dbReference type="AlphaFoldDB" id="A0AAD5SL78"/>
<proteinExistence type="predicted"/>
<comment type="caution">
    <text evidence="2">The sequence shown here is derived from an EMBL/GenBank/DDBJ whole genome shotgun (WGS) entry which is preliminary data.</text>
</comment>
<keyword evidence="3" id="KW-1185">Reference proteome</keyword>
<evidence type="ECO:0000313" key="2">
    <source>
        <dbReference type="EMBL" id="KAJ3056842.1"/>
    </source>
</evidence>
<feature type="compositionally biased region" description="Polar residues" evidence="1">
    <location>
        <begin position="28"/>
        <end position="58"/>
    </location>
</feature>
<dbReference type="EMBL" id="JADGJD010000019">
    <property type="protein sequence ID" value="KAJ3056842.1"/>
    <property type="molecule type" value="Genomic_DNA"/>
</dbReference>
<organism evidence="2 3">
    <name type="scientific">Rhizophlyctis rosea</name>
    <dbReference type="NCBI Taxonomy" id="64517"/>
    <lineage>
        <taxon>Eukaryota</taxon>
        <taxon>Fungi</taxon>
        <taxon>Fungi incertae sedis</taxon>
        <taxon>Chytridiomycota</taxon>
        <taxon>Chytridiomycota incertae sedis</taxon>
        <taxon>Chytridiomycetes</taxon>
        <taxon>Rhizophlyctidales</taxon>
        <taxon>Rhizophlyctidaceae</taxon>
        <taxon>Rhizophlyctis</taxon>
    </lineage>
</organism>
<reference evidence="2" key="1">
    <citation type="submission" date="2020-05" db="EMBL/GenBank/DDBJ databases">
        <title>Phylogenomic resolution of chytrid fungi.</title>
        <authorList>
            <person name="Stajich J.E."/>
            <person name="Amses K."/>
            <person name="Simmons R."/>
            <person name="Seto K."/>
            <person name="Myers J."/>
            <person name="Bonds A."/>
            <person name="Quandt C.A."/>
            <person name="Barry K."/>
            <person name="Liu P."/>
            <person name="Grigoriev I."/>
            <person name="Longcore J.E."/>
            <person name="James T.Y."/>
        </authorList>
    </citation>
    <scope>NUCLEOTIDE SEQUENCE</scope>
    <source>
        <strain evidence="2">JEL0318</strain>
    </source>
</reference>
<name>A0AAD5SL78_9FUNG</name>
<accession>A0AAD5SL78</accession>
<evidence type="ECO:0000256" key="1">
    <source>
        <dbReference type="SAM" id="MobiDB-lite"/>
    </source>
</evidence>